<dbReference type="AlphaFoldDB" id="D3G1Q0"/>
<proteinExistence type="predicted"/>
<keyword evidence="1" id="KW-0614">Plasmid</keyword>
<dbReference type="EMBL" id="CP001879">
    <property type="protein sequence ID" value="ADC52276.1"/>
    <property type="molecule type" value="Genomic_DNA"/>
</dbReference>
<dbReference type="RefSeq" id="WP_012961185.1">
    <property type="nucleotide sequence ID" value="NC_013792.1"/>
</dbReference>
<geneLocation type="plasmid" evidence="1 2">
    <name>pBpOF4-01</name>
</geneLocation>
<sequence length="191" mass="22718">MNKKYSEVDLLGLKRHLQSGRSSFLYKFRYRRFFSREVTFSLRLPSTYLDRGEILCEDIERLIEEEVEIEHLLSMILLDFLKKMSKLGAMAAFQYLVDRYSKVLRIAHYKGEEEEFELIQKPREPFETCEVTLHHNVAYRLELFLAELDHTFAHEMTVEKLIEIVYCHMIETVKTDGGATFTKAFIKYLKT</sequence>
<reference evidence="1 2" key="1">
    <citation type="journal article" date="2011" name="Environ. Microbiol.">
        <title>Genome of alkaliphilic Bacillus pseudofirmus OF4 reveals adaptations that support the ability to grow in an external pH range from 7.5 to 11.4.</title>
        <authorList>
            <person name="Janto B."/>
            <person name="Ahmed A."/>
            <person name="Ito M."/>
            <person name="Liu J."/>
            <person name="Hicks D.B."/>
            <person name="Pagni S."/>
            <person name="Fackelmayer O.J."/>
            <person name="Smith T.A."/>
            <person name="Earl J."/>
            <person name="Elbourne L.D."/>
            <person name="Hassan K."/>
            <person name="Paulsen I.T."/>
            <person name="Kolsto A.B."/>
            <person name="Tourasse N.J."/>
            <person name="Ehrlich G.D."/>
            <person name="Boissy R."/>
            <person name="Ivey D.M."/>
            <person name="Li G."/>
            <person name="Xue Y."/>
            <person name="Ma Y."/>
            <person name="Hu F.Z."/>
            <person name="Krulwich T.A."/>
        </authorList>
    </citation>
    <scope>NUCLEOTIDE SEQUENCE [LARGE SCALE GENOMIC DNA]</scope>
    <source>
        <strain evidence="2">ATCC BAA-2126 / JCM 17055 / OF4</strain>
    </source>
</reference>
<evidence type="ECO:0000313" key="1">
    <source>
        <dbReference type="EMBL" id="ADC52276.1"/>
    </source>
</evidence>
<gene>
    <name evidence="1" type="ordered locus">BpOF4_21404</name>
</gene>
<protein>
    <submittedName>
        <fullName evidence="1">Uncharacterized protein</fullName>
    </submittedName>
</protein>
<dbReference type="KEGG" id="bpf:BpOF4_21404"/>
<name>D3G1Q0_ALKPO</name>
<accession>D3G1Q0</accession>
<dbReference type="Proteomes" id="UP000001544">
    <property type="component" value="Plasmid pBpOF4-01"/>
</dbReference>
<evidence type="ECO:0000313" key="2">
    <source>
        <dbReference type="Proteomes" id="UP000001544"/>
    </source>
</evidence>
<organism evidence="1 2">
    <name type="scientific">Alkalihalophilus pseudofirmus (strain ATCC BAA-2126 / JCM 17055 / OF4)</name>
    <name type="common">Bacillus pseudofirmus</name>
    <dbReference type="NCBI Taxonomy" id="398511"/>
    <lineage>
        <taxon>Bacteria</taxon>
        <taxon>Bacillati</taxon>
        <taxon>Bacillota</taxon>
        <taxon>Bacilli</taxon>
        <taxon>Bacillales</taxon>
        <taxon>Bacillaceae</taxon>
        <taxon>Alkalihalophilus</taxon>
    </lineage>
</organism>
<dbReference type="HOGENOM" id="CLU_1418971_0_0_9"/>
<keyword evidence="2" id="KW-1185">Reference proteome</keyword>